<dbReference type="EMBL" id="KE504223">
    <property type="protein sequence ID" value="EPS94791.1"/>
    <property type="molecule type" value="Genomic_DNA"/>
</dbReference>
<feature type="non-terminal residue" evidence="6">
    <location>
        <position position="1"/>
    </location>
</feature>
<dbReference type="GO" id="GO:0005886">
    <property type="term" value="C:plasma membrane"/>
    <property type="evidence" value="ECO:0007669"/>
    <property type="project" value="TreeGrafter"/>
</dbReference>
<reference evidence="6 7" key="1">
    <citation type="journal article" date="2012" name="Science">
        <title>The Paleozoic origin of enzymatic lignin decomposition reconstructed from 31 fungal genomes.</title>
        <authorList>
            <person name="Floudas D."/>
            <person name="Binder M."/>
            <person name="Riley R."/>
            <person name="Barry K."/>
            <person name="Blanchette R.A."/>
            <person name="Henrissat B."/>
            <person name="Martinez A.T."/>
            <person name="Otillar R."/>
            <person name="Spatafora J.W."/>
            <person name="Yadav J.S."/>
            <person name="Aerts A."/>
            <person name="Benoit I."/>
            <person name="Boyd A."/>
            <person name="Carlson A."/>
            <person name="Copeland A."/>
            <person name="Coutinho P.M."/>
            <person name="de Vries R.P."/>
            <person name="Ferreira P."/>
            <person name="Findley K."/>
            <person name="Foster B."/>
            <person name="Gaskell J."/>
            <person name="Glotzer D."/>
            <person name="Gorecki P."/>
            <person name="Heitman J."/>
            <person name="Hesse C."/>
            <person name="Hori C."/>
            <person name="Igarashi K."/>
            <person name="Jurgens J.A."/>
            <person name="Kallen N."/>
            <person name="Kersten P."/>
            <person name="Kohler A."/>
            <person name="Kuees U."/>
            <person name="Kumar T.K.A."/>
            <person name="Kuo A."/>
            <person name="LaButti K."/>
            <person name="Larrondo L.F."/>
            <person name="Lindquist E."/>
            <person name="Ling A."/>
            <person name="Lombard V."/>
            <person name="Lucas S."/>
            <person name="Lundell T."/>
            <person name="Martin R."/>
            <person name="McLaughlin D.J."/>
            <person name="Morgenstern I."/>
            <person name="Morin E."/>
            <person name="Murat C."/>
            <person name="Nagy L.G."/>
            <person name="Nolan M."/>
            <person name="Ohm R.A."/>
            <person name="Patyshakuliyeva A."/>
            <person name="Rokas A."/>
            <person name="Ruiz-Duenas F.J."/>
            <person name="Sabat G."/>
            <person name="Salamov A."/>
            <person name="Samejima M."/>
            <person name="Schmutz J."/>
            <person name="Slot J.C."/>
            <person name="St John F."/>
            <person name="Stenlid J."/>
            <person name="Sun H."/>
            <person name="Sun S."/>
            <person name="Syed K."/>
            <person name="Tsang A."/>
            <person name="Wiebenga A."/>
            <person name="Young D."/>
            <person name="Pisabarro A."/>
            <person name="Eastwood D.C."/>
            <person name="Martin F."/>
            <person name="Cullen D."/>
            <person name="Grigoriev I.V."/>
            <person name="Hibbett D.S."/>
        </authorList>
    </citation>
    <scope>NUCLEOTIDE SEQUENCE</scope>
    <source>
        <strain evidence="7">FP-58527</strain>
    </source>
</reference>
<dbReference type="AlphaFoldDB" id="S8DN35"/>
<evidence type="ECO:0000256" key="1">
    <source>
        <dbReference type="ARBA" id="ARBA00004141"/>
    </source>
</evidence>
<comment type="subcellular location">
    <subcellularLocation>
        <location evidence="1">Membrane</location>
        <topology evidence="1">Multi-pass membrane protein</topology>
    </subcellularLocation>
</comment>
<feature type="transmembrane region" description="Helical" evidence="5">
    <location>
        <begin position="84"/>
        <end position="105"/>
    </location>
</feature>
<protein>
    <recommendedName>
        <fullName evidence="8">RTA1 like protein</fullName>
    </recommendedName>
</protein>
<evidence type="ECO:0000256" key="2">
    <source>
        <dbReference type="ARBA" id="ARBA00022692"/>
    </source>
</evidence>
<feature type="transmembrane region" description="Helical" evidence="5">
    <location>
        <begin position="47"/>
        <end position="72"/>
    </location>
</feature>
<dbReference type="STRING" id="743788.S8DN35"/>
<dbReference type="OrthoDB" id="3358017at2759"/>
<proteinExistence type="predicted"/>
<keyword evidence="7" id="KW-1185">Reference proteome</keyword>
<evidence type="ECO:0008006" key="8">
    <source>
        <dbReference type="Google" id="ProtNLM"/>
    </source>
</evidence>
<gene>
    <name evidence="6" type="ORF">FOMPIDRAFT_1133712</name>
</gene>
<dbReference type="InterPro" id="IPR007568">
    <property type="entry name" value="RTA1"/>
</dbReference>
<feature type="transmembrane region" description="Helical" evidence="5">
    <location>
        <begin position="213"/>
        <end position="231"/>
    </location>
</feature>
<dbReference type="GO" id="GO:0000324">
    <property type="term" value="C:fungal-type vacuole"/>
    <property type="evidence" value="ECO:0007669"/>
    <property type="project" value="TreeGrafter"/>
</dbReference>
<organism evidence="6 7">
    <name type="scientific">Fomitopsis schrenkii</name>
    <name type="common">Brown rot fungus</name>
    <dbReference type="NCBI Taxonomy" id="2126942"/>
    <lineage>
        <taxon>Eukaryota</taxon>
        <taxon>Fungi</taxon>
        <taxon>Dikarya</taxon>
        <taxon>Basidiomycota</taxon>
        <taxon>Agaricomycotina</taxon>
        <taxon>Agaricomycetes</taxon>
        <taxon>Polyporales</taxon>
        <taxon>Fomitopsis</taxon>
    </lineage>
</organism>
<dbReference type="Pfam" id="PF04479">
    <property type="entry name" value="RTA1"/>
    <property type="match status" value="1"/>
</dbReference>
<dbReference type="HOGENOM" id="CLU_033465_6_0_1"/>
<feature type="transmembrane region" description="Helical" evidence="5">
    <location>
        <begin position="12"/>
        <end position="35"/>
    </location>
</feature>
<evidence type="ECO:0000313" key="7">
    <source>
        <dbReference type="Proteomes" id="UP000015241"/>
    </source>
</evidence>
<accession>S8DN35</accession>
<dbReference type="InParanoid" id="S8DN35"/>
<keyword evidence="2 5" id="KW-0812">Transmembrane</keyword>
<dbReference type="eggNOG" id="ENOG502QU4U">
    <property type="taxonomic scope" value="Eukaryota"/>
</dbReference>
<dbReference type="PANTHER" id="PTHR31465">
    <property type="entry name" value="PROTEIN RTA1-RELATED"/>
    <property type="match status" value="1"/>
</dbReference>
<dbReference type="FunCoup" id="S8DN35">
    <property type="interactions" value="31"/>
</dbReference>
<evidence type="ECO:0000256" key="3">
    <source>
        <dbReference type="ARBA" id="ARBA00022989"/>
    </source>
</evidence>
<dbReference type="PANTHER" id="PTHR31465:SF11">
    <property type="entry name" value="DOMAIN PROTEIN, PUTATIVE (AFU_ORTHOLOGUE AFUA_3G10770)-RELATED"/>
    <property type="match status" value="1"/>
</dbReference>
<dbReference type="Proteomes" id="UP000015241">
    <property type="component" value="Unassembled WGS sequence"/>
</dbReference>
<evidence type="ECO:0000313" key="6">
    <source>
        <dbReference type="EMBL" id="EPS94791.1"/>
    </source>
</evidence>
<sequence length="268" mass="29927">VLHLVQAIRYRLWWLLITAVLAGIMELIGHGARLWSSYNIHINTPYLIQIVTTILAPTPLVAASFITLGQVIRRLGQQYSRLSARWYTIVFVSSDIIALIIQALGGASAAAAVNQGKSAKPGGDTMLAGIIFQTVAITFYMVLAAEFILRYLYDKPIGSRPNVKTAYPLDSKVKQMLGALTFSSLCIYVRSWYRTVELANGWQGYIIHTQRYFVIMDALMIVFAMWIMNICHPGRLLGPAPAWKTDNSVVDGDDTRTLEAQPDDFEKQ</sequence>
<keyword evidence="3 5" id="KW-1133">Transmembrane helix</keyword>
<evidence type="ECO:0000256" key="5">
    <source>
        <dbReference type="SAM" id="Phobius"/>
    </source>
</evidence>
<evidence type="ECO:0000256" key="4">
    <source>
        <dbReference type="ARBA" id="ARBA00023136"/>
    </source>
</evidence>
<name>S8DN35_FOMSC</name>
<feature type="transmembrane region" description="Helical" evidence="5">
    <location>
        <begin position="125"/>
        <end position="152"/>
    </location>
</feature>
<keyword evidence="4 5" id="KW-0472">Membrane</keyword>